<dbReference type="CDD" id="cd00303">
    <property type="entry name" value="retropepsin_like"/>
    <property type="match status" value="1"/>
</dbReference>
<dbReference type="GO" id="GO:0006508">
    <property type="term" value="P:proteolysis"/>
    <property type="evidence" value="ECO:0007669"/>
    <property type="project" value="UniProtKB-KW"/>
</dbReference>
<dbReference type="Pfam" id="PF08284">
    <property type="entry name" value="RVP_2"/>
    <property type="match status" value="1"/>
</dbReference>
<dbReference type="OrthoDB" id="851428at2759"/>
<keyword evidence="2" id="KW-0378">Hydrolase</keyword>
<gene>
    <name evidence="2" type="ORF">EPI10_021047</name>
</gene>
<reference evidence="3" key="1">
    <citation type="journal article" date="2019" name="Plant Biotechnol. J.">
        <title>Genome sequencing of the Australian wild diploid species Gossypium australe highlights disease resistance and delayed gland morphogenesis.</title>
        <authorList>
            <person name="Cai Y."/>
            <person name="Cai X."/>
            <person name="Wang Q."/>
            <person name="Wang P."/>
            <person name="Zhang Y."/>
            <person name="Cai C."/>
            <person name="Xu Y."/>
            <person name="Wang K."/>
            <person name="Zhou Z."/>
            <person name="Wang C."/>
            <person name="Geng S."/>
            <person name="Li B."/>
            <person name="Dong Q."/>
            <person name="Hou Y."/>
            <person name="Wang H."/>
            <person name="Ai P."/>
            <person name="Liu Z."/>
            <person name="Yi F."/>
            <person name="Sun M."/>
            <person name="An G."/>
            <person name="Cheng J."/>
            <person name="Zhang Y."/>
            <person name="Shi Q."/>
            <person name="Xie Y."/>
            <person name="Shi X."/>
            <person name="Chang Y."/>
            <person name="Huang F."/>
            <person name="Chen Y."/>
            <person name="Hong S."/>
            <person name="Mi L."/>
            <person name="Sun Q."/>
            <person name="Zhang L."/>
            <person name="Zhou B."/>
            <person name="Peng R."/>
            <person name="Zhang X."/>
            <person name="Liu F."/>
        </authorList>
    </citation>
    <scope>NUCLEOTIDE SEQUENCE [LARGE SCALE GENOMIC DNA]</scope>
    <source>
        <strain evidence="3">cv. PA1801</strain>
    </source>
</reference>
<keyword evidence="2" id="KW-0645">Protease</keyword>
<feature type="compositionally biased region" description="Polar residues" evidence="1">
    <location>
        <begin position="1"/>
        <end position="18"/>
    </location>
</feature>
<evidence type="ECO:0000313" key="3">
    <source>
        <dbReference type="Proteomes" id="UP000325315"/>
    </source>
</evidence>
<dbReference type="InterPro" id="IPR021109">
    <property type="entry name" value="Peptidase_aspartic_dom_sf"/>
</dbReference>
<dbReference type="SUPFAM" id="SSF50630">
    <property type="entry name" value="Acid proteases"/>
    <property type="match status" value="1"/>
</dbReference>
<dbReference type="PANTHER" id="PTHR15503">
    <property type="entry name" value="LDOC1 RELATED"/>
    <property type="match status" value="1"/>
</dbReference>
<dbReference type="Gene3D" id="2.40.70.10">
    <property type="entry name" value="Acid Proteases"/>
    <property type="match status" value="1"/>
</dbReference>
<keyword evidence="3" id="KW-1185">Reference proteome</keyword>
<dbReference type="Proteomes" id="UP000325315">
    <property type="component" value="Unassembled WGS sequence"/>
</dbReference>
<evidence type="ECO:0000313" key="2">
    <source>
        <dbReference type="EMBL" id="KAA3480627.1"/>
    </source>
</evidence>
<accession>A0A5B6WHM1</accession>
<feature type="region of interest" description="Disordered" evidence="1">
    <location>
        <begin position="1"/>
        <end position="29"/>
    </location>
</feature>
<sequence>MSTYQKGRRLGQNNTAGTTRMGEKDTVVRSENRAPTRTYAIRAREEAASPDVIPGTFYLFDVTVYALVDPGSTQSYICTALVTQNKLHSMIVNLVCCKCPLKVTGCEFPTDLMLLPFREFDVILGMDWLSLHDVVVNYRQKQIDLKYQMGEIISVESNGPNSVRLIRKGSEVFPAYILDTRHPELKLHQLPTVSEYTDVFPKELLGLPPDREVEFVIDLVPRIAPISI</sequence>
<name>A0A5B6WHM1_9ROSI</name>
<dbReference type="PANTHER" id="PTHR15503:SF45">
    <property type="entry name" value="RNA-DIRECTED DNA POLYMERASE HOMOLOG"/>
    <property type="match status" value="1"/>
</dbReference>
<comment type="caution">
    <text evidence="2">The sequence shown here is derived from an EMBL/GenBank/DDBJ whole genome shotgun (WGS) entry which is preliminary data.</text>
</comment>
<protein>
    <submittedName>
        <fullName evidence="2">Gag protease polyprotein-like protein</fullName>
    </submittedName>
</protein>
<dbReference type="EMBL" id="SMMG02000003">
    <property type="protein sequence ID" value="KAA3480627.1"/>
    <property type="molecule type" value="Genomic_DNA"/>
</dbReference>
<dbReference type="InterPro" id="IPR032567">
    <property type="entry name" value="RTL1-rel"/>
</dbReference>
<evidence type="ECO:0000256" key="1">
    <source>
        <dbReference type="SAM" id="MobiDB-lite"/>
    </source>
</evidence>
<organism evidence="2 3">
    <name type="scientific">Gossypium australe</name>
    <dbReference type="NCBI Taxonomy" id="47621"/>
    <lineage>
        <taxon>Eukaryota</taxon>
        <taxon>Viridiplantae</taxon>
        <taxon>Streptophyta</taxon>
        <taxon>Embryophyta</taxon>
        <taxon>Tracheophyta</taxon>
        <taxon>Spermatophyta</taxon>
        <taxon>Magnoliopsida</taxon>
        <taxon>eudicotyledons</taxon>
        <taxon>Gunneridae</taxon>
        <taxon>Pentapetalae</taxon>
        <taxon>rosids</taxon>
        <taxon>malvids</taxon>
        <taxon>Malvales</taxon>
        <taxon>Malvaceae</taxon>
        <taxon>Malvoideae</taxon>
        <taxon>Gossypium</taxon>
    </lineage>
</organism>
<proteinExistence type="predicted"/>
<dbReference type="AlphaFoldDB" id="A0A5B6WHM1"/>
<dbReference type="GO" id="GO:0008233">
    <property type="term" value="F:peptidase activity"/>
    <property type="evidence" value="ECO:0007669"/>
    <property type="project" value="UniProtKB-KW"/>
</dbReference>